<dbReference type="InterPro" id="IPR000073">
    <property type="entry name" value="AB_hydrolase_1"/>
</dbReference>
<dbReference type="InterPro" id="IPR029058">
    <property type="entry name" value="AB_hydrolase_fold"/>
</dbReference>
<dbReference type="Gene3D" id="3.40.50.1820">
    <property type="entry name" value="alpha/beta hydrolase"/>
    <property type="match status" value="1"/>
</dbReference>
<dbReference type="Proteomes" id="UP000182987">
    <property type="component" value="Chromosome"/>
</dbReference>
<gene>
    <name evidence="2" type="ORF">BJI69_18080</name>
</gene>
<dbReference type="PANTHER" id="PTHR46331">
    <property type="entry name" value="VALACYCLOVIR HYDROLASE"/>
    <property type="match status" value="1"/>
</dbReference>
<organism evidence="2 3">
    <name type="scientific">Luteibacter rhizovicinus DSM 16549</name>
    <dbReference type="NCBI Taxonomy" id="1440763"/>
    <lineage>
        <taxon>Bacteria</taxon>
        <taxon>Pseudomonadati</taxon>
        <taxon>Pseudomonadota</taxon>
        <taxon>Gammaproteobacteria</taxon>
        <taxon>Lysobacterales</taxon>
        <taxon>Rhodanobacteraceae</taxon>
        <taxon>Luteibacter</taxon>
    </lineage>
</organism>
<feature type="domain" description="AB hydrolase-1" evidence="1">
    <location>
        <begin position="49"/>
        <end position="186"/>
    </location>
</feature>
<dbReference type="STRING" id="1440763.BJI69_18080"/>
<name>A0A1L3EZY7_9GAMM</name>
<accession>A0A1L3EZY7</accession>
<dbReference type="EMBL" id="CP017480">
    <property type="protein sequence ID" value="APG06619.1"/>
    <property type="molecule type" value="Genomic_DNA"/>
</dbReference>
<dbReference type="GO" id="GO:0017171">
    <property type="term" value="F:serine hydrolase activity"/>
    <property type="evidence" value="ECO:0007669"/>
    <property type="project" value="TreeGrafter"/>
</dbReference>
<keyword evidence="3" id="KW-1185">Reference proteome</keyword>
<evidence type="ECO:0000259" key="1">
    <source>
        <dbReference type="Pfam" id="PF00561"/>
    </source>
</evidence>
<dbReference type="PANTHER" id="PTHR46331:SF2">
    <property type="entry name" value="VALACYCLOVIR HYDROLASE"/>
    <property type="match status" value="1"/>
</dbReference>
<sequence>MLTTTAAVHAQTPVWQSLPPPPSLPHLASDGYVTREGARIWYGTVGKGPTVFLLHGGMSSSDSWGNQVPALVDSHHRVVLIDTRGHGRSTLGNVPLSYEVFEEDLRSVMDTLHIKKADIVGWSDGANTALVMAMRDPSRVRRIYAFGANMNADAAKPDAFNSPILAKVVVQLQQTYARVSPTPDGFGALHEAVETMQKSEPNYIASQLAAIHGPTIAVVDGDHEEFIKEEHTRYMARTIPGASLVILPGVSHFAPWQAPGAFNASLLQFLR</sequence>
<dbReference type="KEGG" id="lrz:BJI69_18080"/>
<reference evidence="3" key="1">
    <citation type="submission" date="2016-09" db="EMBL/GenBank/DDBJ databases">
        <authorList>
            <person name="Lysoe E."/>
        </authorList>
    </citation>
    <scope>NUCLEOTIDE SEQUENCE [LARGE SCALE GENOMIC DNA]</scope>
    <source>
        <strain evidence="3">LJ96T</strain>
    </source>
</reference>
<dbReference type="SUPFAM" id="SSF53474">
    <property type="entry name" value="alpha/beta-Hydrolases"/>
    <property type="match status" value="1"/>
</dbReference>
<proteinExistence type="predicted"/>
<evidence type="ECO:0000313" key="2">
    <source>
        <dbReference type="EMBL" id="APG06619.1"/>
    </source>
</evidence>
<evidence type="ECO:0000313" key="3">
    <source>
        <dbReference type="Proteomes" id="UP000182987"/>
    </source>
</evidence>
<dbReference type="AlphaFoldDB" id="A0A1L3EZY7"/>
<dbReference type="Pfam" id="PF00561">
    <property type="entry name" value="Abhydrolase_1"/>
    <property type="match status" value="1"/>
</dbReference>
<protein>
    <recommendedName>
        <fullName evidence="1">AB hydrolase-1 domain-containing protein</fullName>
    </recommendedName>
</protein>